<gene>
    <name evidence="1" type="ORF">CEXT_716561</name>
</gene>
<evidence type="ECO:0000313" key="2">
    <source>
        <dbReference type="Proteomes" id="UP001054945"/>
    </source>
</evidence>
<dbReference type="AlphaFoldDB" id="A0AAV4VZ43"/>
<evidence type="ECO:0000313" key="1">
    <source>
        <dbReference type="EMBL" id="GIY74884.1"/>
    </source>
</evidence>
<evidence type="ECO:0008006" key="3">
    <source>
        <dbReference type="Google" id="ProtNLM"/>
    </source>
</evidence>
<sequence length="122" mass="13410">MPLDENLDLPCRPSVGIAAQKLVLMKFFLPPSSFPVILAKGSVGVEGNEKANSLAKSAAEGDADLWRDFFPGDNKNEQAFKTPPNHSWYSARKPGGSFQLRPRFHETAFSRFLSGHTSALTF</sequence>
<organism evidence="1 2">
    <name type="scientific">Caerostris extrusa</name>
    <name type="common">Bark spider</name>
    <name type="synonym">Caerostris bankana</name>
    <dbReference type="NCBI Taxonomy" id="172846"/>
    <lineage>
        <taxon>Eukaryota</taxon>
        <taxon>Metazoa</taxon>
        <taxon>Ecdysozoa</taxon>
        <taxon>Arthropoda</taxon>
        <taxon>Chelicerata</taxon>
        <taxon>Arachnida</taxon>
        <taxon>Araneae</taxon>
        <taxon>Araneomorphae</taxon>
        <taxon>Entelegynae</taxon>
        <taxon>Araneoidea</taxon>
        <taxon>Araneidae</taxon>
        <taxon>Caerostris</taxon>
    </lineage>
</organism>
<comment type="caution">
    <text evidence="1">The sequence shown here is derived from an EMBL/GenBank/DDBJ whole genome shotgun (WGS) entry which is preliminary data.</text>
</comment>
<dbReference type="EMBL" id="BPLR01015269">
    <property type="protein sequence ID" value="GIY74884.1"/>
    <property type="molecule type" value="Genomic_DNA"/>
</dbReference>
<keyword evidence="2" id="KW-1185">Reference proteome</keyword>
<accession>A0AAV4VZ43</accession>
<name>A0AAV4VZ43_CAEEX</name>
<protein>
    <recommendedName>
        <fullName evidence="3">RNase H type-1 domain-containing protein</fullName>
    </recommendedName>
</protein>
<proteinExistence type="predicted"/>
<reference evidence="1 2" key="1">
    <citation type="submission" date="2021-06" db="EMBL/GenBank/DDBJ databases">
        <title>Caerostris extrusa draft genome.</title>
        <authorList>
            <person name="Kono N."/>
            <person name="Arakawa K."/>
        </authorList>
    </citation>
    <scope>NUCLEOTIDE SEQUENCE [LARGE SCALE GENOMIC DNA]</scope>
</reference>
<dbReference type="Proteomes" id="UP001054945">
    <property type="component" value="Unassembled WGS sequence"/>
</dbReference>